<evidence type="ECO:0000313" key="3">
    <source>
        <dbReference type="Proteomes" id="UP001153269"/>
    </source>
</evidence>
<proteinExistence type="predicted"/>
<dbReference type="AlphaFoldDB" id="A0A9N7URG2"/>
<feature type="compositionally biased region" description="Basic and acidic residues" evidence="1">
    <location>
        <begin position="300"/>
        <end position="312"/>
    </location>
</feature>
<gene>
    <name evidence="2" type="ORF">PLEPLA_LOCUS23412</name>
</gene>
<accession>A0A9N7URG2</accession>
<feature type="region of interest" description="Disordered" evidence="1">
    <location>
        <begin position="246"/>
        <end position="342"/>
    </location>
</feature>
<reference evidence="2" key="1">
    <citation type="submission" date="2020-03" db="EMBL/GenBank/DDBJ databases">
        <authorList>
            <person name="Weist P."/>
        </authorList>
    </citation>
    <scope>NUCLEOTIDE SEQUENCE</scope>
</reference>
<dbReference type="EMBL" id="CADEAL010001762">
    <property type="protein sequence ID" value="CAB1435328.1"/>
    <property type="molecule type" value="Genomic_DNA"/>
</dbReference>
<feature type="compositionally biased region" description="Basic and acidic residues" evidence="1">
    <location>
        <begin position="255"/>
        <end position="287"/>
    </location>
</feature>
<organism evidence="2 3">
    <name type="scientific">Pleuronectes platessa</name>
    <name type="common">European plaice</name>
    <dbReference type="NCBI Taxonomy" id="8262"/>
    <lineage>
        <taxon>Eukaryota</taxon>
        <taxon>Metazoa</taxon>
        <taxon>Chordata</taxon>
        <taxon>Craniata</taxon>
        <taxon>Vertebrata</taxon>
        <taxon>Euteleostomi</taxon>
        <taxon>Actinopterygii</taxon>
        <taxon>Neopterygii</taxon>
        <taxon>Teleostei</taxon>
        <taxon>Neoteleostei</taxon>
        <taxon>Acanthomorphata</taxon>
        <taxon>Carangaria</taxon>
        <taxon>Pleuronectiformes</taxon>
        <taxon>Pleuronectoidei</taxon>
        <taxon>Pleuronectidae</taxon>
        <taxon>Pleuronectes</taxon>
    </lineage>
</organism>
<sequence>MELMELMELMEQMEQMELMELMELMEQMEQMELMVLMEQMELMELMELMEQTSSPPPQSAVCRVEVYLHHTVFTSAQVLRPVPDGVSVLRFSWEITGCSLQASEQLKELGVQVVEQEDEDASTQKLLLKDAVKDKSACRGRASLSLHDTQLLLSAVCVHPEDPWTHNPGSVSGEQRKMADLNSTTLSRPIRKKRIRGRAQDEASPSSTLIGRWEDDLRPQITFNTSTALLLSTGNVGVASEGAVMGVSSTSEEAEGPRSRGGEGPRSRGAEEPRSEEPRSRGGEGPRRPRSRGARGRGGRGAEEPRSEEPRRRGPRGRGGRGAEEPRSRGAEEARSCSRSLV</sequence>
<feature type="compositionally biased region" description="Basic residues" evidence="1">
    <location>
        <begin position="288"/>
        <end position="298"/>
    </location>
</feature>
<evidence type="ECO:0000313" key="2">
    <source>
        <dbReference type="EMBL" id="CAB1435328.1"/>
    </source>
</evidence>
<feature type="compositionally biased region" description="Basic and acidic residues" evidence="1">
    <location>
        <begin position="321"/>
        <end position="336"/>
    </location>
</feature>
<name>A0A9N7URG2_PLEPL</name>
<protein>
    <submittedName>
        <fullName evidence="2">Uncharacterized protein</fullName>
    </submittedName>
</protein>
<feature type="region of interest" description="Disordered" evidence="1">
    <location>
        <begin position="165"/>
        <end position="211"/>
    </location>
</feature>
<keyword evidence="3" id="KW-1185">Reference proteome</keyword>
<dbReference type="Proteomes" id="UP001153269">
    <property type="component" value="Unassembled WGS sequence"/>
</dbReference>
<comment type="caution">
    <text evidence="2">The sequence shown here is derived from an EMBL/GenBank/DDBJ whole genome shotgun (WGS) entry which is preliminary data.</text>
</comment>
<evidence type="ECO:0000256" key="1">
    <source>
        <dbReference type="SAM" id="MobiDB-lite"/>
    </source>
</evidence>